<keyword evidence="1" id="KW-1015">Disulfide bond</keyword>
<keyword evidence="4" id="KW-1185">Reference proteome</keyword>
<dbReference type="WBParaSite" id="Pan_g23547.t1">
    <property type="protein sequence ID" value="Pan_g23547.t1"/>
    <property type="gene ID" value="Pan_g23547"/>
</dbReference>
<dbReference type="AlphaFoldDB" id="A0A7E4VS89"/>
<organism evidence="4 5">
    <name type="scientific">Panagrellus redivivus</name>
    <name type="common">Microworm</name>
    <dbReference type="NCBI Taxonomy" id="6233"/>
    <lineage>
        <taxon>Eukaryota</taxon>
        <taxon>Metazoa</taxon>
        <taxon>Ecdysozoa</taxon>
        <taxon>Nematoda</taxon>
        <taxon>Chromadorea</taxon>
        <taxon>Rhabditida</taxon>
        <taxon>Tylenchina</taxon>
        <taxon>Panagrolaimomorpha</taxon>
        <taxon>Panagrolaimoidea</taxon>
        <taxon>Panagrolaimidae</taxon>
        <taxon>Panagrellus</taxon>
    </lineage>
</organism>
<reference evidence="5" key="2">
    <citation type="submission" date="2020-10" db="UniProtKB">
        <authorList>
            <consortium name="WormBaseParasite"/>
        </authorList>
    </citation>
    <scope>IDENTIFICATION</scope>
</reference>
<keyword evidence="2" id="KW-0732">Signal</keyword>
<accession>A0A7E4VS89</accession>
<evidence type="ECO:0000256" key="1">
    <source>
        <dbReference type="ARBA" id="ARBA00023157"/>
    </source>
</evidence>
<sequence>MKTAIVLFALVAAIFAAPAVKDDDGDGGKCGLRSIPKLFLKPKPNNYGANFLCEICLDLVQIGEMYAECDEAVVQQKMDDKCDSYLHTGILDRICRDIIDDLTKELEADTEASPSKVCSKVLKSDCEYASS</sequence>
<protein>
    <submittedName>
        <fullName evidence="5">Saposin B-type domain-containing protein</fullName>
    </submittedName>
</protein>
<reference evidence="4" key="1">
    <citation type="journal article" date="2013" name="Genetics">
        <title>The draft genome and transcriptome of Panagrellus redivivus are shaped by the harsh demands of a free-living lifestyle.</title>
        <authorList>
            <person name="Srinivasan J."/>
            <person name="Dillman A.R."/>
            <person name="Macchietto M.G."/>
            <person name="Heikkinen L."/>
            <person name="Lakso M."/>
            <person name="Fracchia K.M."/>
            <person name="Antoshechkin I."/>
            <person name="Mortazavi A."/>
            <person name="Wong G."/>
            <person name="Sternberg P.W."/>
        </authorList>
    </citation>
    <scope>NUCLEOTIDE SEQUENCE [LARGE SCALE GENOMIC DNA]</scope>
    <source>
        <strain evidence="4">MT8872</strain>
    </source>
</reference>
<evidence type="ECO:0000313" key="5">
    <source>
        <dbReference type="WBParaSite" id="Pan_g23547.t1"/>
    </source>
</evidence>
<dbReference type="InterPro" id="IPR008139">
    <property type="entry name" value="SaposinB_dom"/>
</dbReference>
<evidence type="ECO:0000313" key="4">
    <source>
        <dbReference type="Proteomes" id="UP000492821"/>
    </source>
</evidence>
<proteinExistence type="predicted"/>
<name>A0A7E4VS89_PANRE</name>
<dbReference type="PROSITE" id="PS50015">
    <property type="entry name" value="SAP_B"/>
    <property type="match status" value="1"/>
</dbReference>
<feature type="domain" description="Saposin B-type" evidence="3">
    <location>
        <begin position="49"/>
        <end position="130"/>
    </location>
</feature>
<feature type="signal peptide" evidence="2">
    <location>
        <begin position="1"/>
        <end position="16"/>
    </location>
</feature>
<dbReference type="Proteomes" id="UP000492821">
    <property type="component" value="Unassembled WGS sequence"/>
</dbReference>
<evidence type="ECO:0000259" key="3">
    <source>
        <dbReference type="PROSITE" id="PS50015"/>
    </source>
</evidence>
<evidence type="ECO:0000256" key="2">
    <source>
        <dbReference type="SAM" id="SignalP"/>
    </source>
</evidence>
<feature type="chain" id="PRO_5028897796" evidence="2">
    <location>
        <begin position="17"/>
        <end position="131"/>
    </location>
</feature>